<dbReference type="InterPro" id="IPR000182">
    <property type="entry name" value="GNAT_dom"/>
</dbReference>
<comment type="caution">
    <text evidence="2">The sequence shown here is derived from an EMBL/GenBank/DDBJ whole genome shotgun (WGS) entry which is preliminary data.</text>
</comment>
<dbReference type="GO" id="GO:0016747">
    <property type="term" value="F:acyltransferase activity, transferring groups other than amino-acyl groups"/>
    <property type="evidence" value="ECO:0007669"/>
    <property type="project" value="InterPro"/>
</dbReference>
<dbReference type="InterPro" id="IPR009658">
    <property type="entry name" value="DUF1248"/>
</dbReference>
<dbReference type="PROSITE" id="PS51186">
    <property type="entry name" value="GNAT"/>
    <property type="match status" value="1"/>
</dbReference>
<dbReference type="Gene3D" id="3.40.630.30">
    <property type="match status" value="1"/>
</dbReference>
<reference evidence="2" key="1">
    <citation type="submission" date="2023-07" db="EMBL/GenBank/DDBJ databases">
        <authorList>
            <consortium name="CYATHOMIX"/>
        </authorList>
    </citation>
    <scope>NUCLEOTIDE SEQUENCE</scope>
    <source>
        <strain evidence="2">N/A</strain>
    </source>
</reference>
<dbReference type="Pfam" id="PF06852">
    <property type="entry name" value="DUF1248"/>
    <property type="match status" value="1"/>
</dbReference>
<dbReference type="AlphaFoldDB" id="A0AA36DKM6"/>
<dbReference type="PANTHER" id="PTHR47408:SF1">
    <property type="entry name" value="N-ACETYLTRANSFERASE DOMAIN-CONTAINING PROTEIN"/>
    <property type="match status" value="1"/>
</dbReference>
<proteinExistence type="predicted"/>
<evidence type="ECO:0000313" key="2">
    <source>
        <dbReference type="EMBL" id="CAJ0589466.1"/>
    </source>
</evidence>
<dbReference type="Gene3D" id="3.40.630.90">
    <property type="match status" value="1"/>
</dbReference>
<organism evidence="2 3">
    <name type="scientific">Cylicocyclus nassatus</name>
    <name type="common">Nematode worm</name>
    <dbReference type="NCBI Taxonomy" id="53992"/>
    <lineage>
        <taxon>Eukaryota</taxon>
        <taxon>Metazoa</taxon>
        <taxon>Ecdysozoa</taxon>
        <taxon>Nematoda</taxon>
        <taxon>Chromadorea</taxon>
        <taxon>Rhabditida</taxon>
        <taxon>Rhabditina</taxon>
        <taxon>Rhabditomorpha</taxon>
        <taxon>Strongyloidea</taxon>
        <taxon>Strongylidae</taxon>
        <taxon>Cylicocyclus</taxon>
    </lineage>
</organism>
<protein>
    <recommendedName>
        <fullName evidence="1">N-acetyltransferase domain-containing protein</fullName>
    </recommendedName>
</protein>
<dbReference type="CDD" id="cd04301">
    <property type="entry name" value="NAT_SF"/>
    <property type="match status" value="1"/>
</dbReference>
<dbReference type="PANTHER" id="PTHR47408">
    <property type="entry name" value="PROTEIN CBG01304-RELATED"/>
    <property type="match status" value="1"/>
</dbReference>
<feature type="domain" description="N-acetyltransferase" evidence="1">
    <location>
        <begin position="14"/>
        <end position="150"/>
    </location>
</feature>
<dbReference type="InterPro" id="IPR016181">
    <property type="entry name" value="Acyl_CoA_acyltransferase"/>
</dbReference>
<dbReference type="SUPFAM" id="SSF55729">
    <property type="entry name" value="Acyl-CoA N-acyltransferases (Nat)"/>
    <property type="match status" value="1"/>
</dbReference>
<gene>
    <name evidence="2" type="ORF">CYNAS_LOCUS1449</name>
</gene>
<accession>A0AA36DKM6</accession>
<name>A0AA36DKM6_CYLNA</name>
<dbReference type="EMBL" id="CATQJL010000001">
    <property type="protein sequence ID" value="CAJ0589466.1"/>
    <property type="molecule type" value="Genomic_DNA"/>
</dbReference>
<dbReference type="Proteomes" id="UP001176961">
    <property type="component" value="Unassembled WGS sequence"/>
</dbReference>
<evidence type="ECO:0000313" key="3">
    <source>
        <dbReference type="Proteomes" id="UP001176961"/>
    </source>
</evidence>
<keyword evidence="3" id="KW-1185">Reference proteome</keyword>
<evidence type="ECO:0000259" key="1">
    <source>
        <dbReference type="PROSITE" id="PS51186"/>
    </source>
</evidence>
<sequence length="314" mass="35707">MGKSLEQVTILSNPDFRYWSQILQPMVDTEDWAFVDEDYTTWKNSFEKFWLFTAVEKDTDETVGCITLAFDRSISGKEDEELYYVGMFYVREEWRGSGVGVALFDKVMEIAHGSNMTLHGVLKMSQKYATKYGFDKMPDYKHVFASVPTEHLVIPEPDHSYILKDLKDVDESKLETYDAEICHRSRANYLRNFMSTKDCYVKVALDQSGKIVGFCNVRSTIANTLCTGPLYADNEAIAKSLLAGVLSMIKDIKKYRYIASLFPDINKEAHDLFQSLGGGHTKIAPFTQCAFTKKVLPIPEQKVFGVIECANSFV</sequence>